<dbReference type="NCBIfam" id="TIGR00976">
    <property type="entry name" value="CocE_NonD"/>
    <property type="match status" value="1"/>
</dbReference>
<dbReference type="InterPro" id="IPR029058">
    <property type="entry name" value="AB_hydrolase_fold"/>
</dbReference>
<dbReference type="Gene3D" id="2.60.120.260">
    <property type="entry name" value="Galactose-binding domain-like"/>
    <property type="match status" value="1"/>
</dbReference>
<dbReference type="Gene3D" id="1.10.3020.20">
    <property type="match status" value="1"/>
</dbReference>
<dbReference type="PANTHER" id="PTHR43056:SF10">
    <property type="entry name" value="COCE_NOND FAMILY, PUTATIVE (AFU_ORTHOLOGUE AFUA_7G00600)-RELATED"/>
    <property type="match status" value="1"/>
</dbReference>
<evidence type="ECO:0000259" key="1">
    <source>
        <dbReference type="SMART" id="SM00939"/>
    </source>
</evidence>
<gene>
    <name evidence="2" type="ORF">GCM10022236_14870</name>
</gene>
<feature type="domain" description="Xaa-Pro dipeptidyl-peptidase C-terminal" evidence="1">
    <location>
        <begin position="137"/>
        <end position="370"/>
    </location>
</feature>
<dbReference type="SUPFAM" id="SSF53474">
    <property type="entry name" value="alpha/beta-Hydrolases"/>
    <property type="match status" value="1"/>
</dbReference>
<evidence type="ECO:0000313" key="3">
    <source>
        <dbReference type="Proteomes" id="UP001501490"/>
    </source>
</evidence>
<comment type="caution">
    <text evidence="2">The sequence shown here is derived from an EMBL/GenBank/DDBJ whole genome shotgun (WGS) entry which is preliminary data.</text>
</comment>
<proteinExistence type="predicted"/>
<name>A0ABP6ZPA7_9ACTN</name>
<dbReference type="SUPFAM" id="SSF49785">
    <property type="entry name" value="Galactose-binding domain-like"/>
    <property type="match status" value="1"/>
</dbReference>
<dbReference type="Proteomes" id="UP001501490">
    <property type="component" value="Unassembled WGS sequence"/>
</dbReference>
<dbReference type="SMART" id="SM00939">
    <property type="entry name" value="PepX_C"/>
    <property type="match status" value="1"/>
</dbReference>
<dbReference type="PANTHER" id="PTHR43056">
    <property type="entry name" value="PEPTIDASE S9 PROLYL OLIGOPEPTIDASE"/>
    <property type="match status" value="1"/>
</dbReference>
<dbReference type="InterPro" id="IPR008979">
    <property type="entry name" value="Galactose-bd-like_sf"/>
</dbReference>
<evidence type="ECO:0000313" key="2">
    <source>
        <dbReference type="EMBL" id="GAA3614005.1"/>
    </source>
</evidence>
<keyword evidence="3" id="KW-1185">Reference proteome</keyword>
<dbReference type="InterPro" id="IPR013736">
    <property type="entry name" value="Xaa-Pro_dipept_C"/>
</dbReference>
<dbReference type="EMBL" id="BAABAB010000010">
    <property type="protein sequence ID" value="GAA3614005.1"/>
    <property type="molecule type" value="Genomic_DNA"/>
</dbReference>
<dbReference type="Pfam" id="PF08530">
    <property type="entry name" value="PepX_C"/>
    <property type="match status" value="1"/>
</dbReference>
<dbReference type="InterPro" id="IPR005674">
    <property type="entry name" value="CocE/Ser_esterase"/>
</dbReference>
<reference evidence="3" key="1">
    <citation type="journal article" date="2019" name="Int. J. Syst. Evol. Microbiol.">
        <title>The Global Catalogue of Microorganisms (GCM) 10K type strain sequencing project: providing services to taxonomists for standard genome sequencing and annotation.</title>
        <authorList>
            <consortium name="The Broad Institute Genomics Platform"/>
            <consortium name="The Broad Institute Genome Sequencing Center for Infectious Disease"/>
            <person name="Wu L."/>
            <person name="Ma J."/>
        </authorList>
    </citation>
    <scope>NUCLEOTIDE SEQUENCE [LARGE SCALE GENOMIC DNA]</scope>
    <source>
        <strain evidence="3">JCM 16929</strain>
    </source>
</reference>
<dbReference type="InterPro" id="IPR050585">
    <property type="entry name" value="Xaa-Pro_dipeptidyl-ppase/CocE"/>
</dbReference>
<accession>A0ABP6ZPA7</accession>
<protein>
    <recommendedName>
        <fullName evidence="1">Xaa-Pro dipeptidyl-peptidase C-terminal domain-containing protein</fullName>
    </recommendedName>
</protein>
<sequence length="375" mass="41821">MSQWGAAAQRPPSLRAIVPWEGFTDPYRALLRPGGFPEVGFLRLCSRGMKGNRQAYSLMAACLRRPLIDDWWRSRVPDLHRIEVPTLVCGSFSDNNLHSRGSIDGFEHIGSAERHLYTHRAGKWATFYSEEAKQTQLQFLDRHLTGRDTPMLPPVRLEVRESGNQIVEVREEQEWPLARTRWTPLYLGTDGLDLEPAGTGSLEFGIRKGGAGFGWIVPADTELTGPMALRLYVSVDGTDDVDLTVGVEKWRGGSYVGFEGSYGFGRDRVTTGWLSASLRGLDETRSRPFQPIPSFTSRAPLGPGEIVPVDIALGPSSTLFRRGEQLRLVIAGRWLWPRNPFTGAFPAAYRTRRAGSCTVHWGPERPARLLIPVVP</sequence>
<dbReference type="Gene3D" id="3.40.50.1820">
    <property type="entry name" value="alpha/beta hydrolase"/>
    <property type="match status" value="1"/>
</dbReference>
<organism evidence="2 3">
    <name type="scientific">Microlunatus ginsengisoli</name>
    <dbReference type="NCBI Taxonomy" id="363863"/>
    <lineage>
        <taxon>Bacteria</taxon>
        <taxon>Bacillati</taxon>
        <taxon>Actinomycetota</taxon>
        <taxon>Actinomycetes</taxon>
        <taxon>Propionibacteriales</taxon>
        <taxon>Propionibacteriaceae</taxon>
        <taxon>Microlunatus</taxon>
    </lineage>
</organism>